<accession>A0A4S2LUV2</accession>
<feature type="coiled-coil region" evidence="1">
    <location>
        <begin position="231"/>
        <end position="304"/>
    </location>
</feature>
<evidence type="ECO:0000256" key="1">
    <source>
        <dbReference type="SAM" id="Coils"/>
    </source>
</evidence>
<dbReference type="EMBL" id="SJOL01006586">
    <property type="protein sequence ID" value="TGZ64827.1"/>
    <property type="molecule type" value="Genomic_DNA"/>
</dbReference>
<protein>
    <submittedName>
        <fullName evidence="2">Uncharacterized protein</fullName>
    </submittedName>
</protein>
<name>A0A4S2LUV2_OPIFE</name>
<keyword evidence="1" id="KW-0175">Coiled coil</keyword>
<dbReference type="STRING" id="147828.A0A4S2LUV2"/>
<dbReference type="Proteomes" id="UP000308267">
    <property type="component" value="Unassembled WGS sequence"/>
</dbReference>
<dbReference type="OrthoDB" id="6258445at2759"/>
<sequence length="358" mass="42217">MELEELKARIRASYAKQRERIEEEIAVTETAIEDLEVLMIRNHRSYDEQTKRTNSMRKKPVNKLRKIIAELGNSAGEIQRRIKLREQWLKANQCWIMVYQDVLQKKHEQWRKEVNAMRLRLQAIEATEGFVYAVFGGGPSGLLRNQIKLEKAIPKTSVLVQPLTKDDKIWLGQRRKDIESIITQTSCDRIRQIELQLRTSGVATAETSSRCSSPVQPPGTHPLLKHQAHLKEAIQGDRDELRKVSKQLQQRLEEEKILKEEWEKVFEKLRQNYSNSEQEYRKQMDEHNARLKELNNQIQQLHLDEAMRLQNVALKYLERKQFIQDLNQEFAFLGVSQSFGRWHRDGYFDNRFSSVSPK</sequence>
<keyword evidence="3" id="KW-1185">Reference proteome</keyword>
<comment type="caution">
    <text evidence="2">The sequence shown here is derived from an EMBL/GenBank/DDBJ whole genome shotgun (WGS) entry which is preliminary data.</text>
</comment>
<gene>
    <name evidence="2" type="ORF">CRM22_006137</name>
</gene>
<reference evidence="2 3" key="1">
    <citation type="journal article" date="2019" name="BMC Genomics">
        <title>New insights from Opisthorchis felineus genome: update on genomics of the epidemiologically important liver flukes.</title>
        <authorList>
            <person name="Ershov N.I."/>
            <person name="Mordvinov V.A."/>
            <person name="Prokhortchouk E.B."/>
            <person name="Pakharukova M.Y."/>
            <person name="Gunbin K.V."/>
            <person name="Ustyantsev K."/>
            <person name="Genaev M.A."/>
            <person name="Blinov A.G."/>
            <person name="Mazur A."/>
            <person name="Boulygina E."/>
            <person name="Tsygankova S."/>
            <person name="Khrameeva E."/>
            <person name="Chekanov N."/>
            <person name="Fan G."/>
            <person name="Xiao A."/>
            <person name="Zhang H."/>
            <person name="Xu X."/>
            <person name="Yang H."/>
            <person name="Solovyev V."/>
            <person name="Lee S.M."/>
            <person name="Liu X."/>
            <person name="Afonnikov D.A."/>
            <person name="Skryabin K.G."/>
        </authorList>
    </citation>
    <scope>NUCLEOTIDE SEQUENCE [LARGE SCALE GENOMIC DNA]</scope>
    <source>
        <strain evidence="2">AK-0245</strain>
        <tissue evidence="2">Whole organism</tissue>
    </source>
</reference>
<proteinExistence type="predicted"/>
<organism evidence="2 3">
    <name type="scientific">Opisthorchis felineus</name>
    <dbReference type="NCBI Taxonomy" id="147828"/>
    <lineage>
        <taxon>Eukaryota</taxon>
        <taxon>Metazoa</taxon>
        <taxon>Spiralia</taxon>
        <taxon>Lophotrochozoa</taxon>
        <taxon>Platyhelminthes</taxon>
        <taxon>Trematoda</taxon>
        <taxon>Digenea</taxon>
        <taxon>Opisthorchiida</taxon>
        <taxon>Opisthorchiata</taxon>
        <taxon>Opisthorchiidae</taxon>
        <taxon>Opisthorchis</taxon>
    </lineage>
</organism>
<evidence type="ECO:0000313" key="2">
    <source>
        <dbReference type="EMBL" id="TGZ64827.1"/>
    </source>
</evidence>
<dbReference type="AlphaFoldDB" id="A0A4S2LUV2"/>
<evidence type="ECO:0000313" key="3">
    <source>
        <dbReference type="Proteomes" id="UP000308267"/>
    </source>
</evidence>